<sequence length="111" mass="11720">MDCDISFLAELSTVVAATLADIRADEEAEDEEDANPATAAAVDRDQVVDVEWEEDQAVDVDEDLATALTAARIPTTAPTQRQAADEIPRQTEMAMGVALVTATSKAQSPGT</sequence>
<reference evidence="2" key="1">
    <citation type="submission" date="2022-07" db="EMBL/GenBank/DDBJ databases">
        <title>Phylogenomic reconstructions and comparative analyses of Kickxellomycotina fungi.</title>
        <authorList>
            <person name="Reynolds N.K."/>
            <person name="Stajich J.E."/>
            <person name="Barry K."/>
            <person name="Grigoriev I.V."/>
            <person name="Crous P."/>
            <person name="Smith M.E."/>
        </authorList>
    </citation>
    <scope>NUCLEOTIDE SEQUENCE</scope>
    <source>
        <strain evidence="2">CBS 109367</strain>
    </source>
</reference>
<evidence type="ECO:0000313" key="2">
    <source>
        <dbReference type="EMBL" id="KAJ2687726.1"/>
    </source>
</evidence>
<protein>
    <submittedName>
        <fullName evidence="2">Uncharacterized protein</fullName>
    </submittedName>
</protein>
<evidence type="ECO:0000313" key="3">
    <source>
        <dbReference type="Proteomes" id="UP001151516"/>
    </source>
</evidence>
<dbReference type="Proteomes" id="UP001151516">
    <property type="component" value="Unassembled WGS sequence"/>
</dbReference>
<feature type="compositionally biased region" description="Acidic residues" evidence="1">
    <location>
        <begin position="25"/>
        <end position="34"/>
    </location>
</feature>
<organism evidence="2 3">
    <name type="scientific">Coemansia spiralis</name>
    <dbReference type="NCBI Taxonomy" id="417178"/>
    <lineage>
        <taxon>Eukaryota</taxon>
        <taxon>Fungi</taxon>
        <taxon>Fungi incertae sedis</taxon>
        <taxon>Zoopagomycota</taxon>
        <taxon>Kickxellomycotina</taxon>
        <taxon>Kickxellomycetes</taxon>
        <taxon>Kickxellales</taxon>
        <taxon>Kickxellaceae</taxon>
        <taxon>Coemansia</taxon>
    </lineage>
</organism>
<feature type="region of interest" description="Disordered" evidence="1">
    <location>
        <begin position="25"/>
        <end position="45"/>
    </location>
</feature>
<comment type="caution">
    <text evidence="2">The sequence shown here is derived from an EMBL/GenBank/DDBJ whole genome shotgun (WGS) entry which is preliminary data.</text>
</comment>
<dbReference type="AlphaFoldDB" id="A0A9W8L519"/>
<name>A0A9W8L519_9FUNG</name>
<proteinExistence type="predicted"/>
<accession>A0A9W8L519</accession>
<keyword evidence="3" id="KW-1185">Reference proteome</keyword>
<dbReference type="EMBL" id="JANBTX010000064">
    <property type="protein sequence ID" value="KAJ2687726.1"/>
    <property type="molecule type" value="Genomic_DNA"/>
</dbReference>
<gene>
    <name evidence="2" type="ORF">IWW39_002733</name>
</gene>
<evidence type="ECO:0000256" key="1">
    <source>
        <dbReference type="SAM" id="MobiDB-lite"/>
    </source>
</evidence>